<name>U2H9B9_9SPHI</name>
<dbReference type="Gene3D" id="1.10.1740.10">
    <property type="match status" value="1"/>
</dbReference>
<dbReference type="GO" id="GO:0006352">
    <property type="term" value="P:DNA-templated transcription initiation"/>
    <property type="evidence" value="ECO:0007669"/>
    <property type="project" value="InterPro"/>
</dbReference>
<evidence type="ECO:0000259" key="6">
    <source>
        <dbReference type="Pfam" id="PF08281"/>
    </source>
</evidence>
<dbReference type="Proteomes" id="UP000016584">
    <property type="component" value="Unassembled WGS sequence"/>
</dbReference>
<keyword evidence="8" id="KW-1185">Reference proteome</keyword>
<evidence type="ECO:0000256" key="4">
    <source>
        <dbReference type="ARBA" id="ARBA00023163"/>
    </source>
</evidence>
<feature type="domain" description="RNA polymerase sigma-70 region 2" evidence="5">
    <location>
        <begin position="21"/>
        <end position="83"/>
    </location>
</feature>
<reference evidence="7 8" key="1">
    <citation type="journal article" date="2013" name="Genome Announc.">
        <title>The Draft Genome Sequence of Sphingomonas paucimobilis Strain HER1398 (Proteobacteria), Host to the Giant PAU Phage, Indicates That It Is a Member of the Genus Sphingobacterium (Bacteroidetes).</title>
        <authorList>
            <person name="White R.A.III."/>
            <person name="Suttle C.A."/>
        </authorList>
    </citation>
    <scope>NUCLEOTIDE SEQUENCE [LARGE SCALE GENOMIC DNA]</scope>
    <source>
        <strain evidence="7 8">HER1398</strain>
    </source>
</reference>
<dbReference type="SUPFAM" id="SSF88946">
    <property type="entry name" value="Sigma2 domain of RNA polymerase sigma factors"/>
    <property type="match status" value="1"/>
</dbReference>
<dbReference type="PATRIC" id="fig|1346330.5.peg.2882"/>
<gene>
    <name evidence="7" type="ORF">M472_06105</name>
</gene>
<dbReference type="RefSeq" id="WP_021071032.1">
    <property type="nucleotide sequence ID" value="NZ_ATDL01000016.1"/>
</dbReference>
<keyword evidence="3" id="KW-0731">Sigma factor</keyword>
<dbReference type="PANTHER" id="PTHR43133:SF46">
    <property type="entry name" value="RNA POLYMERASE SIGMA-70 FACTOR ECF SUBFAMILY"/>
    <property type="match status" value="1"/>
</dbReference>
<dbReference type="EMBL" id="ATDL01000016">
    <property type="protein sequence ID" value="ERJ58336.1"/>
    <property type="molecule type" value="Genomic_DNA"/>
</dbReference>
<dbReference type="GO" id="GO:0016987">
    <property type="term" value="F:sigma factor activity"/>
    <property type="evidence" value="ECO:0007669"/>
    <property type="project" value="UniProtKB-KW"/>
</dbReference>
<dbReference type="NCBIfam" id="TIGR02937">
    <property type="entry name" value="sigma70-ECF"/>
    <property type="match status" value="1"/>
</dbReference>
<dbReference type="GO" id="GO:0003677">
    <property type="term" value="F:DNA binding"/>
    <property type="evidence" value="ECO:0007669"/>
    <property type="project" value="InterPro"/>
</dbReference>
<feature type="domain" description="RNA polymerase sigma factor 70 region 4 type 2" evidence="6">
    <location>
        <begin position="125"/>
        <end position="172"/>
    </location>
</feature>
<accession>U2H9B9</accession>
<dbReference type="Pfam" id="PF08281">
    <property type="entry name" value="Sigma70_r4_2"/>
    <property type="match status" value="1"/>
</dbReference>
<dbReference type="NCBIfam" id="TIGR02985">
    <property type="entry name" value="Sig70_bacteroi1"/>
    <property type="match status" value="1"/>
</dbReference>
<dbReference type="PANTHER" id="PTHR43133">
    <property type="entry name" value="RNA POLYMERASE ECF-TYPE SIGMA FACTO"/>
    <property type="match status" value="1"/>
</dbReference>
<evidence type="ECO:0008006" key="9">
    <source>
        <dbReference type="Google" id="ProtNLM"/>
    </source>
</evidence>
<evidence type="ECO:0000256" key="1">
    <source>
        <dbReference type="ARBA" id="ARBA00010641"/>
    </source>
</evidence>
<dbReference type="InterPro" id="IPR014327">
    <property type="entry name" value="RNA_pol_sigma70_bacteroid"/>
</dbReference>
<evidence type="ECO:0000313" key="8">
    <source>
        <dbReference type="Proteomes" id="UP000016584"/>
    </source>
</evidence>
<organism evidence="7 8">
    <name type="scientific">Sphingobacterium paucimobilis HER1398</name>
    <dbReference type="NCBI Taxonomy" id="1346330"/>
    <lineage>
        <taxon>Bacteria</taxon>
        <taxon>Pseudomonadati</taxon>
        <taxon>Bacteroidota</taxon>
        <taxon>Sphingobacteriia</taxon>
        <taxon>Sphingobacteriales</taxon>
        <taxon>Sphingobacteriaceae</taxon>
        <taxon>Sphingobacterium</taxon>
    </lineage>
</organism>
<dbReference type="InterPro" id="IPR013325">
    <property type="entry name" value="RNA_pol_sigma_r2"/>
</dbReference>
<dbReference type="eggNOG" id="COG1595">
    <property type="taxonomic scope" value="Bacteria"/>
</dbReference>
<dbReference type="InterPro" id="IPR013324">
    <property type="entry name" value="RNA_pol_sigma_r3/r4-like"/>
</dbReference>
<keyword evidence="2" id="KW-0805">Transcription regulation</keyword>
<protein>
    <recommendedName>
        <fullName evidence="9">HTH luxR-type domain-containing protein</fullName>
    </recommendedName>
</protein>
<evidence type="ECO:0000313" key="7">
    <source>
        <dbReference type="EMBL" id="ERJ58336.1"/>
    </source>
</evidence>
<evidence type="ECO:0000259" key="5">
    <source>
        <dbReference type="Pfam" id="PF04542"/>
    </source>
</evidence>
<dbReference type="InterPro" id="IPR013249">
    <property type="entry name" value="RNA_pol_sigma70_r4_t2"/>
</dbReference>
<dbReference type="Pfam" id="PF04542">
    <property type="entry name" value="Sigma70_r2"/>
    <property type="match status" value="1"/>
</dbReference>
<dbReference type="Gene3D" id="1.10.10.10">
    <property type="entry name" value="Winged helix-like DNA-binding domain superfamily/Winged helix DNA-binding domain"/>
    <property type="match status" value="1"/>
</dbReference>
<dbReference type="AlphaFoldDB" id="U2H9B9"/>
<comment type="similarity">
    <text evidence="1">Belongs to the sigma-70 factor family. ECF subfamily.</text>
</comment>
<comment type="caution">
    <text evidence="7">The sequence shown here is derived from an EMBL/GenBank/DDBJ whole genome shotgun (WGS) entry which is preliminary data.</text>
</comment>
<evidence type="ECO:0000256" key="3">
    <source>
        <dbReference type="ARBA" id="ARBA00023082"/>
    </source>
</evidence>
<evidence type="ECO:0000256" key="2">
    <source>
        <dbReference type="ARBA" id="ARBA00023015"/>
    </source>
</evidence>
<dbReference type="OrthoDB" id="665981at2"/>
<dbReference type="InterPro" id="IPR039425">
    <property type="entry name" value="RNA_pol_sigma-70-like"/>
</dbReference>
<proteinExistence type="inferred from homology"/>
<dbReference type="InterPro" id="IPR014284">
    <property type="entry name" value="RNA_pol_sigma-70_dom"/>
</dbReference>
<keyword evidence="4" id="KW-0804">Transcription</keyword>
<dbReference type="STRING" id="1346330.M472_06105"/>
<dbReference type="SUPFAM" id="SSF88659">
    <property type="entry name" value="Sigma3 and sigma4 domains of RNA polymerase sigma factors"/>
    <property type="match status" value="1"/>
</dbReference>
<dbReference type="InterPro" id="IPR007627">
    <property type="entry name" value="RNA_pol_sigma70_r2"/>
</dbReference>
<sequence>MTDLELWELIKLDDKKAFSQLFNRYSARIYAKAYSYLKTSATSEQIAHDIFITIWNNRKTLEIKSFNNYITAAARYRVYKHISLNKAIPIDYKENIEDLNSFKSVSNLGYNNITYEDLEKEVNGYLDSLPKRCKEIFLLSRKYFLSNDEIATKLGISKRTVENQITHALKHLRISLKDICIYLIIIDGVQRLHQ</sequence>
<dbReference type="InterPro" id="IPR036388">
    <property type="entry name" value="WH-like_DNA-bd_sf"/>
</dbReference>